<dbReference type="InterPro" id="IPR015422">
    <property type="entry name" value="PyrdxlP-dep_Trfase_small"/>
</dbReference>
<protein>
    <submittedName>
        <fullName evidence="1">Tryptophanase</fullName>
    </submittedName>
</protein>
<dbReference type="Gene3D" id="3.90.1150.10">
    <property type="entry name" value="Aspartate Aminotransferase, domain 1"/>
    <property type="match status" value="1"/>
</dbReference>
<dbReference type="EMBL" id="WIGO01000378">
    <property type="protein sequence ID" value="KAF6814544.1"/>
    <property type="molecule type" value="Genomic_DNA"/>
</dbReference>
<name>A0A8H6JJV8_9PEZI</name>
<dbReference type="InterPro" id="IPR015421">
    <property type="entry name" value="PyrdxlP-dep_Trfase_major"/>
</dbReference>
<evidence type="ECO:0000313" key="2">
    <source>
        <dbReference type="Proteomes" id="UP000654918"/>
    </source>
</evidence>
<dbReference type="Gene3D" id="3.40.640.10">
    <property type="entry name" value="Type I PLP-dependent aspartate aminotransferase-like (Major domain)"/>
    <property type="match status" value="1"/>
</dbReference>
<reference evidence="1" key="1">
    <citation type="journal article" date="2020" name="Phytopathology">
        <title>Genome Sequence Resources of Colletotrichum truncatum, C. plurivorum, C. musicola, and C. sojae: Four Species Pathogenic to Soybean (Glycine max).</title>
        <authorList>
            <person name="Rogerio F."/>
            <person name="Boufleur T.R."/>
            <person name="Ciampi-Guillardi M."/>
            <person name="Sukno S.A."/>
            <person name="Thon M.R."/>
            <person name="Massola Junior N.S."/>
            <person name="Baroncelli R."/>
        </authorList>
    </citation>
    <scope>NUCLEOTIDE SEQUENCE</scope>
    <source>
        <strain evidence="1">LFN00145</strain>
    </source>
</reference>
<sequence>MTDVQCAAILFGDESYGRNWGHYCLLEAFRDLFERGNDRQYTFPNALASMADSAFYRSMFFEEVSGLWAEALLFSTKRDTMKAASSSGGAAEGPPALISNGFCRNIPSCRVPGPRAGGNARKEENLDVEKTVSFLFELSNARRVSMLLLTSPITGRLPARLNGQHRRAFPANFGANVGIRLTERQIMCYGNNSYGDAADHMASSPRLASLLSFLNTTASGPAKLGLLVGKKGAIAQNRDSISNLVRFAVPRYVMSDRHIEYTVAIISELHARRHTIPGVRVTRGKEMRMHIFQSRVGPVPVASPEADSTQERTLNLCPFEYSIAVEQKTGKAQSRLLIEAQ</sequence>
<dbReference type="AlphaFoldDB" id="A0A8H6JJV8"/>
<dbReference type="PANTHER" id="PTHR32325">
    <property type="entry name" value="BETA-ELIMINATING LYASE-LIKE PROTEIN-RELATED"/>
    <property type="match status" value="1"/>
</dbReference>
<dbReference type="PANTHER" id="PTHR32325:SF4">
    <property type="entry name" value="TRYPTOPHANASE"/>
    <property type="match status" value="1"/>
</dbReference>
<organism evidence="1 2">
    <name type="scientific">Colletotrichum plurivorum</name>
    <dbReference type="NCBI Taxonomy" id="2175906"/>
    <lineage>
        <taxon>Eukaryota</taxon>
        <taxon>Fungi</taxon>
        <taxon>Dikarya</taxon>
        <taxon>Ascomycota</taxon>
        <taxon>Pezizomycotina</taxon>
        <taxon>Sordariomycetes</taxon>
        <taxon>Hypocreomycetidae</taxon>
        <taxon>Glomerellales</taxon>
        <taxon>Glomerellaceae</taxon>
        <taxon>Colletotrichum</taxon>
        <taxon>Colletotrichum orchidearum species complex</taxon>
    </lineage>
</organism>
<proteinExistence type="predicted"/>
<evidence type="ECO:0000313" key="1">
    <source>
        <dbReference type="EMBL" id="KAF6814544.1"/>
    </source>
</evidence>
<accession>A0A8H6JJV8</accession>
<dbReference type="InterPro" id="IPR015424">
    <property type="entry name" value="PyrdxlP-dep_Trfase"/>
</dbReference>
<keyword evidence="2" id="KW-1185">Reference proteome</keyword>
<comment type="caution">
    <text evidence="1">The sequence shown here is derived from an EMBL/GenBank/DDBJ whole genome shotgun (WGS) entry which is preliminary data.</text>
</comment>
<gene>
    <name evidence="1" type="ORF">CPLU01_14372</name>
</gene>
<dbReference type="Proteomes" id="UP000654918">
    <property type="component" value="Unassembled WGS sequence"/>
</dbReference>
<dbReference type="SUPFAM" id="SSF53383">
    <property type="entry name" value="PLP-dependent transferases"/>
    <property type="match status" value="1"/>
</dbReference>